<feature type="compositionally biased region" description="Low complexity" evidence="4">
    <location>
        <begin position="1"/>
        <end position="21"/>
    </location>
</feature>
<dbReference type="Gene3D" id="3.40.50.1000">
    <property type="entry name" value="HAD superfamily/HAD-like"/>
    <property type="match status" value="1"/>
</dbReference>
<dbReference type="PANTHER" id="PTHR43344">
    <property type="entry name" value="PHOSPHOSERINE PHOSPHATASE"/>
    <property type="match status" value="1"/>
</dbReference>
<dbReference type="Pfam" id="PF12710">
    <property type="entry name" value="HAD"/>
    <property type="match status" value="1"/>
</dbReference>
<dbReference type="Gene3D" id="1.20.1440.100">
    <property type="entry name" value="SG protein - dephosphorylation function"/>
    <property type="match status" value="1"/>
</dbReference>
<evidence type="ECO:0000256" key="2">
    <source>
        <dbReference type="ARBA" id="ARBA00022801"/>
    </source>
</evidence>
<dbReference type="InterPro" id="IPR036412">
    <property type="entry name" value="HAD-like_sf"/>
</dbReference>
<dbReference type="CDD" id="cd02612">
    <property type="entry name" value="HAD_PGPPase"/>
    <property type="match status" value="1"/>
</dbReference>
<dbReference type="GO" id="GO:0016787">
    <property type="term" value="F:hydrolase activity"/>
    <property type="evidence" value="ECO:0007669"/>
    <property type="project" value="UniProtKB-KW"/>
</dbReference>
<evidence type="ECO:0000256" key="4">
    <source>
        <dbReference type="SAM" id="MobiDB-lite"/>
    </source>
</evidence>
<protein>
    <submittedName>
        <fullName evidence="5">Unannotated protein</fullName>
    </submittedName>
</protein>
<evidence type="ECO:0000313" key="5">
    <source>
        <dbReference type="EMBL" id="CAB4947301.1"/>
    </source>
</evidence>
<dbReference type="InterPro" id="IPR023214">
    <property type="entry name" value="HAD_sf"/>
</dbReference>
<dbReference type="NCBIfam" id="TIGR01488">
    <property type="entry name" value="HAD-SF-IB"/>
    <property type="match status" value="1"/>
</dbReference>
<dbReference type="InterPro" id="IPR050582">
    <property type="entry name" value="HAD-like_SerB"/>
</dbReference>
<evidence type="ECO:0000256" key="3">
    <source>
        <dbReference type="ARBA" id="ARBA00022842"/>
    </source>
</evidence>
<sequence>MDLARPAPAHAAHATASLTSPAPGPAARVRRVHDDETRAHASVPHDTGAPAPPAPDVAPDPSGGRAAVFFDLDKTLVAGSSGFYWARAAAAAGLISRRRLAADGWANVRFRLSGSTDASTRAVWERAGAFIAGKRVRDFERLSPRVLAGLLPRLYPQMLAIAWQHQDDGRPVYIVTASTQETADMVAHVVAFDGGIGAPLEQRDGRYTGRLSGPMTYREGKVRAIADLAAAEGYDLAACWAYSDSESDLPMLRAVGHPVAVNPDRELARVAREEGWEVIRLERITTHLKAVAALAAVAAAGGLGRAAVVARTTETRPARGLTRGVRRAR</sequence>
<name>A0A6J7JWM2_9ZZZZ</name>
<dbReference type="EMBL" id="CAFBMK010000304">
    <property type="protein sequence ID" value="CAB4947301.1"/>
    <property type="molecule type" value="Genomic_DNA"/>
</dbReference>
<dbReference type="AlphaFoldDB" id="A0A6J7JWM2"/>
<proteinExistence type="predicted"/>
<organism evidence="5">
    <name type="scientific">freshwater metagenome</name>
    <dbReference type="NCBI Taxonomy" id="449393"/>
    <lineage>
        <taxon>unclassified sequences</taxon>
        <taxon>metagenomes</taxon>
        <taxon>ecological metagenomes</taxon>
    </lineage>
</organism>
<feature type="region of interest" description="Disordered" evidence="4">
    <location>
        <begin position="1"/>
        <end position="62"/>
    </location>
</feature>
<keyword evidence="3" id="KW-0460">Magnesium</keyword>
<keyword evidence="1" id="KW-0479">Metal-binding</keyword>
<reference evidence="5" key="1">
    <citation type="submission" date="2020-05" db="EMBL/GenBank/DDBJ databases">
        <authorList>
            <person name="Chiriac C."/>
            <person name="Salcher M."/>
            <person name="Ghai R."/>
            <person name="Kavagutti S V."/>
        </authorList>
    </citation>
    <scope>NUCLEOTIDE SEQUENCE</scope>
</reference>
<gene>
    <name evidence="5" type="ORF">UFOPK3564_03300</name>
</gene>
<keyword evidence="2" id="KW-0378">Hydrolase</keyword>
<evidence type="ECO:0000256" key="1">
    <source>
        <dbReference type="ARBA" id="ARBA00022723"/>
    </source>
</evidence>
<dbReference type="PANTHER" id="PTHR43344:SF13">
    <property type="entry name" value="PHOSPHATASE RV3661-RELATED"/>
    <property type="match status" value="1"/>
</dbReference>
<dbReference type="SUPFAM" id="SSF56784">
    <property type="entry name" value="HAD-like"/>
    <property type="match status" value="1"/>
</dbReference>
<accession>A0A6J7JWM2</accession>
<dbReference type="InterPro" id="IPR006385">
    <property type="entry name" value="HAD_hydro_SerB1"/>
</dbReference>
<dbReference type="NCBIfam" id="TIGR01490">
    <property type="entry name" value="HAD-SF-IB-hyp1"/>
    <property type="match status" value="1"/>
</dbReference>
<dbReference type="GO" id="GO:0046872">
    <property type="term" value="F:metal ion binding"/>
    <property type="evidence" value="ECO:0007669"/>
    <property type="project" value="UniProtKB-KW"/>
</dbReference>